<name>A0A0G0LB00_9BACT</name>
<organism evidence="2 3">
    <name type="scientific">Candidatus Woesebacteria bacterium GW2011_GWB1_38_8</name>
    <dbReference type="NCBI Taxonomy" id="1618570"/>
    <lineage>
        <taxon>Bacteria</taxon>
        <taxon>Candidatus Woeseibacteriota</taxon>
    </lineage>
</organism>
<sequence>MIDPDKSMQDKPVHDSPLQDKHIRDIPQEPAQPVASGSVARAKQRTDEFVREMRYKTLLQGGLNSAQAAKMMGVKLRSGDRFKAGDILKMIVKGRNKP</sequence>
<dbReference type="Proteomes" id="UP000034081">
    <property type="component" value="Unassembled WGS sequence"/>
</dbReference>
<accession>A0A0G0LB00</accession>
<evidence type="ECO:0000256" key="1">
    <source>
        <dbReference type="SAM" id="MobiDB-lite"/>
    </source>
</evidence>
<feature type="compositionally biased region" description="Basic and acidic residues" evidence="1">
    <location>
        <begin position="1"/>
        <end position="27"/>
    </location>
</feature>
<dbReference type="STRING" id="1618570.UT08_C0011G0068"/>
<evidence type="ECO:0000313" key="3">
    <source>
        <dbReference type="Proteomes" id="UP000034081"/>
    </source>
</evidence>
<comment type="caution">
    <text evidence="2">The sequence shown here is derived from an EMBL/GenBank/DDBJ whole genome shotgun (WGS) entry which is preliminary data.</text>
</comment>
<protein>
    <submittedName>
        <fullName evidence="2">Uncharacterized protein</fullName>
    </submittedName>
</protein>
<dbReference type="EMBL" id="LBVL01000011">
    <property type="protein sequence ID" value="KKQ85050.1"/>
    <property type="molecule type" value="Genomic_DNA"/>
</dbReference>
<proteinExistence type="predicted"/>
<evidence type="ECO:0000313" key="2">
    <source>
        <dbReference type="EMBL" id="KKQ85050.1"/>
    </source>
</evidence>
<dbReference type="AlphaFoldDB" id="A0A0G0LB00"/>
<gene>
    <name evidence="2" type="ORF">UT08_C0011G0068</name>
</gene>
<feature type="region of interest" description="Disordered" evidence="1">
    <location>
        <begin position="1"/>
        <end position="45"/>
    </location>
</feature>
<reference evidence="2 3" key="1">
    <citation type="journal article" date="2015" name="Nature">
        <title>rRNA introns, odd ribosomes, and small enigmatic genomes across a large radiation of phyla.</title>
        <authorList>
            <person name="Brown C.T."/>
            <person name="Hug L.A."/>
            <person name="Thomas B.C."/>
            <person name="Sharon I."/>
            <person name="Castelle C.J."/>
            <person name="Singh A."/>
            <person name="Wilkins M.J."/>
            <person name="Williams K.H."/>
            <person name="Banfield J.F."/>
        </authorList>
    </citation>
    <scope>NUCLEOTIDE SEQUENCE [LARGE SCALE GENOMIC DNA]</scope>
</reference>